<dbReference type="STRING" id="592050.SAMN05421875_11350"/>
<keyword evidence="3" id="KW-0472">Membrane</keyword>
<dbReference type="Proteomes" id="UP000199002">
    <property type="component" value="Unassembled WGS sequence"/>
</dbReference>
<dbReference type="EMBL" id="FNQJ01000013">
    <property type="protein sequence ID" value="SEA44664.1"/>
    <property type="molecule type" value="Genomic_DNA"/>
</dbReference>
<dbReference type="PANTHER" id="PTHR42788:SF20">
    <property type="entry name" value="ABC TRANSPORTER ATP-BINDING PROTEIN"/>
    <property type="match status" value="1"/>
</dbReference>
<dbReference type="PROSITE" id="PS50893">
    <property type="entry name" value="ABC_TRANSPORTER_2"/>
    <property type="match status" value="1"/>
</dbReference>
<gene>
    <name evidence="8" type="ORF">SAMN05421875_11350</name>
</gene>
<dbReference type="PANTHER" id="PTHR42788">
    <property type="entry name" value="TAURINE IMPORT ATP-BINDING PROTEIN-RELATED"/>
    <property type="match status" value="1"/>
</dbReference>
<name>A0A1H4B9B8_9BURK</name>
<dbReference type="InterPro" id="IPR003439">
    <property type="entry name" value="ABC_transporter-like_ATP-bd"/>
</dbReference>
<keyword evidence="5" id="KW-0547">Nucleotide-binding</keyword>
<dbReference type="GO" id="GO:0005315">
    <property type="term" value="F:phosphate transmembrane transporter activity"/>
    <property type="evidence" value="ECO:0007669"/>
    <property type="project" value="InterPro"/>
</dbReference>
<dbReference type="InterPro" id="IPR003593">
    <property type="entry name" value="AAA+_ATPase"/>
</dbReference>
<evidence type="ECO:0000256" key="3">
    <source>
        <dbReference type="ARBA" id="ARBA00022475"/>
    </source>
</evidence>
<protein>
    <submittedName>
        <fullName evidence="8">Tungstate transport system ATP-binding protein</fullName>
    </submittedName>
</protein>
<evidence type="ECO:0000256" key="6">
    <source>
        <dbReference type="ARBA" id="ARBA00022840"/>
    </source>
</evidence>
<evidence type="ECO:0000313" key="8">
    <source>
        <dbReference type="EMBL" id="SEA44664.1"/>
    </source>
</evidence>
<dbReference type="GO" id="GO:0016020">
    <property type="term" value="C:membrane"/>
    <property type="evidence" value="ECO:0007669"/>
    <property type="project" value="InterPro"/>
</dbReference>
<dbReference type="GO" id="GO:0035435">
    <property type="term" value="P:phosphate ion transmembrane transport"/>
    <property type="evidence" value="ECO:0007669"/>
    <property type="project" value="InterPro"/>
</dbReference>
<reference evidence="9" key="1">
    <citation type="submission" date="2016-10" db="EMBL/GenBank/DDBJ databases">
        <authorList>
            <person name="Varghese N."/>
            <person name="Submissions S."/>
        </authorList>
    </citation>
    <scope>NUCLEOTIDE SEQUENCE [LARGE SCALE GENOMIC DNA]</scope>
    <source>
        <strain evidence="9">DSM 25157</strain>
    </source>
</reference>
<dbReference type="SMART" id="SM00382">
    <property type="entry name" value="AAA"/>
    <property type="match status" value="1"/>
</dbReference>
<evidence type="ECO:0000313" key="9">
    <source>
        <dbReference type="Proteomes" id="UP000199002"/>
    </source>
</evidence>
<keyword evidence="6 8" id="KW-0067">ATP-binding</keyword>
<keyword evidence="4" id="KW-0592">Phosphate transport</keyword>
<comment type="similarity">
    <text evidence="1">Belongs to the ABC transporter superfamily.</text>
</comment>
<sequence length="265" mass="28121">MSAVPAAGAAASWPDGVKVARASLSPPDHPPVFSLHGVGVRYGRVQALLGVNLSVAPGERVALIGANGCGKSTLLRVLHGLAKPSSGQLLRSDGRRQAMLFQRPHMLRTSAQHNVALGLWLQGVRWRDARAQALLALQRVGLEGIAAQGARTLSGGQQQRVALARAWALRPDVLLLDEPTASLDPHAKREVELLMADLAASHGQAGPAHPVTMVFSSHNLGQVKRLASRVIYLEHGAVLADLPVHDFFNGPLPDAARLFVKGEMV</sequence>
<dbReference type="Gene3D" id="3.40.50.300">
    <property type="entry name" value="P-loop containing nucleotide triphosphate hydrolases"/>
    <property type="match status" value="1"/>
</dbReference>
<evidence type="ECO:0000256" key="4">
    <source>
        <dbReference type="ARBA" id="ARBA00022592"/>
    </source>
</evidence>
<proteinExistence type="inferred from homology"/>
<dbReference type="CDD" id="cd03260">
    <property type="entry name" value="ABC_PstB_phosphate_transporter"/>
    <property type="match status" value="1"/>
</dbReference>
<dbReference type="GeneID" id="34232407"/>
<evidence type="ECO:0000256" key="2">
    <source>
        <dbReference type="ARBA" id="ARBA00022448"/>
    </source>
</evidence>
<dbReference type="InterPro" id="IPR017871">
    <property type="entry name" value="ABC_transporter-like_CS"/>
</dbReference>
<dbReference type="Pfam" id="PF00005">
    <property type="entry name" value="ABC_tran"/>
    <property type="match status" value="1"/>
</dbReference>
<dbReference type="GO" id="GO:0016887">
    <property type="term" value="F:ATP hydrolysis activity"/>
    <property type="evidence" value="ECO:0007669"/>
    <property type="project" value="InterPro"/>
</dbReference>
<dbReference type="InterPro" id="IPR027417">
    <property type="entry name" value="P-loop_NTPase"/>
</dbReference>
<dbReference type="RefSeq" id="WP_092698352.1">
    <property type="nucleotide sequence ID" value="NZ_CAXIQL010000009.1"/>
</dbReference>
<dbReference type="PROSITE" id="PS00211">
    <property type="entry name" value="ABC_TRANSPORTER_1"/>
    <property type="match status" value="1"/>
</dbReference>
<keyword evidence="2" id="KW-0813">Transport</keyword>
<dbReference type="SUPFAM" id="SSF52540">
    <property type="entry name" value="P-loop containing nucleoside triphosphate hydrolases"/>
    <property type="match status" value="1"/>
</dbReference>
<keyword evidence="3" id="KW-1003">Cell membrane</keyword>
<dbReference type="InterPro" id="IPR050166">
    <property type="entry name" value="ABC_transporter_ATP-bind"/>
</dbReference>
<dbReference type="GO" id="GO:0005524">
    <property type="term" value="F:ATP binding"/>
    <property type="evidence" value="ECO:0007669"/>
    <property type="project" value="UniProtKB-KW"/>
</dbReference>
<dbReference type="InterPro" id="IPR005670">
    <property type="entry name" value="PstB-like"/>
</dbReference>
<keyword evidence="9" id="KW-1185">Reference proteome</keyword>
<evidence type="ECO:0000259" key="7">
    <source>
        <dbReference type="PROSITE" id="PS50893"/>
    </source>
</evidence>
<accession>A0A1H4B9B8</accession>
<dbReference type="AlphaFoldDB" id="A0A1H4B9B8"/>
<organism evidence="8 9">
    <name type="scientific">Acidovorax soli</name>
    <dbReference type="NCBI Taxonomy" id="592050"/>
    <lineage>
        <taxon>Bacteria</taxon>
        <taxon>Pseudomonadati</taxon>
        <taxon>Pseudomonadota</taxon>
        <taxon>Betaproteobacteria</taxon>
        <taxon>Burkholderiales</taxon>
        <taxon>Comamonadaceae</taxon>
        <taxon>Acidovorax</taxon>
    </lineage>
</organism>
<evidence type="ECO:0000256" key="1">
    <source>
        <dbReference type="ARBA" id="ARBA00005417"/>
    </source>
</evidence>
<feature type="domain" description="ABC transporter" evidence="7">
    <location>
        <begin position="33"/>
        <end position="260"/>
    </location>
</feature>
<evidence type="ECO:0000256" key="5">
    <source>
        <dbReference type="ARBA" id="ARBA00022741"/>
    </source>
</evidence>